<evidence type="ECO:0000256" key="1">
    <source>
        <dbReference type="SAM" id="Phobius"/>
    </source>
</evidence>
<organism evidence="2 3">
    <name type="scientific">Sphingobacterium nematocida</name>
    <dbReference type="NCBI Taxonomy" id="1513896"/>
    <lineage>
        <taxon>Bacteria</taxon>
        <taxon>Pseudomonadati</taxon>
        <taxon>Bacteroidota</taxon>
        <taxon>Sphingobacteriia</taxon>
        <taxon>Sphingobacteriales</taxon>
        <taxon>Sphingobacteriaceae</taxon>
        <taxon>Sphingobacterium</taxon>
    </lineage>
</organism>
<evidence type="ECO:0000313" key="2">
    <source>
        <dbReference type="EMBL" id="SKC06579.1"/>
    </source>
</evidence>
<protein>
    <recommendedName>
        <fullName evidence="4">LytTr DNA-binding domain-containing protein</fullName>
    </recommendedName>
</protein>
<keyword evidence="3" id="KW-1185">Reference proteome</keyword>
<feature type="transmembrane region" description="Helical" evidence="1">
    <location>
        <begin position="54"/>
        <end position="77"/>
    </location>
</feature>
<dbReference type="RefSeq" id="WP_139375411.1">
    <property type="nucleotide sequence ID" value="NZ_FUZF01000024.1"/>
</dbReference>
<accession>A0A1T5GDU6</accession>
<dbReference type="STRING" id="1513896.SAMN05660841_03974"/>
<evidence type="ECO:0008006" key="4">
    <source>
        <dbReference type="Google" id="ProtNLM"/>
    </source>
</evidence>
<keyword evidence="1" id="KW-1133">Transmembrane helix</keyword>
<gene>
    <name evidence="2" type="ORF">SAMN05660841_03974</name>
</gene>
<reference evidence="3" key="1">
    <citation type="submission" date="2017-02" db="EMBL/GenBank/DDBJ databases">
        <authorList>
            <person name="Varghese N."/>
            <person name="Submissions S."/>
        </authorList>
    </citation>
    <scope>NUCLEOTIDE SEQUENCE [LARGE SCALE GENOMIC DNA]</scope>
    <source>
        <strain evidence="3">DSM 24091</strain>
    </source>
</reference>
<keyword evidence="1" id="KW-0812">Transmembrane</keyword>
<dbReference type="OrthoDB" id="9821329at2"/>
<keyword evidence="1" id="KW-0472">Membrane</keyword>
<name>A0A1T5GDU6_9SPHI</name>
<proteinExistence type="predicted"/>
<dbReference type="EMBL" id="FUZF01000024">
    <property type="protein sequence ID" value="SKC06579.1"/>
    <property type="molecule type" value="Genomic_DNA"/>
</dbReference>
<feature type="transmembrane region" description="Helical" evidence="1">
    <location>
        <begin position="20"/>
        <end position="42"/>
    </location>
</feature>
<feature type="transmembrane region" description="Helical" evidence="1">
    <location>
        <begin position="131"/>
        <end position="153"/>
    </location>
</feature>
<sequence>MDLSKQERRTYFGINWYNVIFHIGRGLLIVMVAAIIAVVTNLRHRIIEGELKVGAGILLLLLGTTVLNIIYAVWVSAVYRWVFGRLADQSRILKNTIYMVGAMLPVVGLNMILLQILVFSHLGMIFKSAYWLTDFPFFFVPLLLYVLAVLYWAPARLLGQVGVEDRKKRAANYLDSWLKSRKMLFLMSYLDLVYGSAVIYVDNKVRIKDILMISLEDGVYFFILRDGTKIATSLNSVDIEKWLLANWFLTTKRGTYVNMLYVEQPKVGDKVLKLTHSVNESIRDNSSYAKINSGLNVNRRQQPKLDAFLLDRESLSHEGWDEMIAL</sequence>
<dbReference type="Proteomes" id="UP000190150">
    <property type="component" value="Unassembled WGS sequence"/>
</dbReference>
<evidence type="ECO:0000313" key="3">
    <source>
        <dbReference type="Proteomes" id="UP000190150"/>
    </source>
</evidence>
<feature type="transmembrane region" description="Helical" evidence="1">
    <location>
        <begin position="97"/>
        <end position="119"/>
    </location>
</feature>
<dbReference type="AlphaFoldDB" id="A0A1T5GDU6"/>